<protein>
    <submittedName>
        <fullName evidence="2">Uncharacterized protein</fullName>
    </submittedName>
</protein>
<dbReference type="Proteomes" id="UP001066276">
    <property type="component" value="Chromosome 2_1"/>
</dbReference>
<accession>A0AAV7VR84</accession>
<organism evidence="2 3">
    <name type="scientific">Pleurodeles waltl</name>
    <name type="common">Iberian ribbed newt</name>
    <dbReference type="NCBI Taxonomy" id="8319"/>
    <lineage>
        <taxon>Eukaryota</taxon>
        <taxon>Metazoa</taxon>
        <taxon>Chordata</taxon>
        <taxon>Craniata</taxon>
        <taxon>Vertebrata</taxon>
        <taxon>Euteleostomi</taxon>
        <taxon>Amphibia</taxon>
        <taxon>Batrachia</taxon>
        <taxon>Caudata</taxon>
        <taxon>Salamandroidea</taxon>
        <taxon>Salamandridae</taxon>
        <taxon>Pleurodelinae</taxon>
        <taxon>Pleurodeles</taxon>
    </lineage>
</organism>
<feature type="region of interest" description="Disordered" evidence="1">
    <location>
        <begin position="116"/>
        <end position="148"/>
    </location>
</feature>
<feature type="compositionally biased region" description="Polar residues" evidence="1">
    <location>
        <begin position="119"/>
        <end position="134"/>
    </location>
</feature>
<name>A0AAV7VR84_PLEWA</name>
<gene>
    <name evidence="2" type="ORF">NDU88_006328</name>
</gene>
<sequence>MCSGNNIVAAAGPRPLTQGTAVCRQAATIPPLPYEVGGGERVACPGSPLSPMSLPQTGQVARTVTGEAREVLEEPKWLPSALLAHPARSPQAALQMGRVPAGQLRWAHTSSKHFLRSRLSPQRHQLQATSSSGSPSPPKHIEADRDQL</sequence>
<evidence type="ECO:0000313" key="2">
    <source>
        <dbReference type="EMBL" id="KAJ1202530.1"/>
    </source>
</evidence>
<reference evidence="2" key="1">
    <citation type="journal article" date="2022" name="bioRxiv">
        <title>Sequencing and chromosome-scale assembly of the giantPleurodeles waltlgenome.</title>
        <authorList>
            <person name="Brown T."/>
            <person name="Elewa A."/>
            <person name="Iarovenko S."/>
            <person name="Subramanian E."/>
            <person name="Araus A.J."/>
            <person name="Petzold A."/>
            <person name="Susuki M."/>
            <person name="Suzuki K.-i.T."/>
            <person name="Hayashi T."/>
            <person name="Toyoda A."/>
            <person name="Oliveira C."/>
            <person name="Osipova E."/>
            <person name="Leigh N.D."/>
            <person name="Simon A."/>
            <person name="Yun M.H."/>
        </authorList>
    </citation>
    <scope>NUCLEOTIDE SEQUENCE</scope>
    <source>
        <strain evidence="2">20211129_DDA</strain>
        <tissue evidence="2">Liver</tissue>
    </source>
</reference>
<evidence type="ECO:0000313" key="3">
    <source>
        <dbReference type="Proteomes" id="UP001066276"/>
    </source>
</evidence>
<dbReference type="AlphaFoldDB" id="A0AAV7VR84"/>
<keyword evidence="3" id="KW-1185">Reference proteome</keyword>
<evidence type="ECO:0000256" key="1">
    <source>
        <dbReference type="SAM" id="MobiDB-lite"/>
    </source>
</evidence>
<feature type="compositionally biased region" description="Basic and acidic residues" evidence="1">
    <location>
        <begin position="139"/>
        <end position="148"/>
    </location>
</feature>
<comment type="caution">
    <text evidence="2">The sequence shown here is derived from an EMBL/GenBank/DDBJ whole genome shotgun (WGS) entry which is preliminary data.</text>
</comment>
<proteinExistence type="predicted"/>
<dbReference type="EMBL" id="JANPWB010000003">
    <property type="protein sequence ID" value="KAJ1202530.1"/>
    <property type="molecule type" value="Genomic_DNA"/>
</dbReference>